<accession>B0G648</accession>
<dbReference type="Proteomes" id="UP000005359">
    <property type="component" value="Unassembled WGS sequence"/>
</dbReference>
<organism evidence="1 2">
    <name type="scientific">Dorea formicigenerans ATCC 27755</name>
    <dbReference type="NCBI Taxonomy" id="411461"/>
    <lineage>
        <taxon>Bacteria</taxon>
        <taxon>Bacillati</taxon>
        <taxon>Bacillota</taxon>
        <taxon>Clostridia</taxon>
        <taxon>Lachnospirales</taxon>
        <taxon>Lachnospiraceae</taxon>
        <taxon>Dorea</taxon>
    </lineage>
</organism>
<name>B0G648_9FIRM</name>
<proteinExistence type="predicted"/>
<dbReference type="AlphaFoldDB" id="B0G648"/>
<dbReference type="PaxDb" id="411461-DORFOR_01740"/>
<dbReference type="EMBL" id="AAXA02000013">
    <property type="protein sequence ID" value="EDR47248.1"/>
    <property type="molecule type" value="Genomic_DNA"/>
</dbReference>
<evidence type="ECO:0000313" key="2">
    <source>
        <dbReference type="Proteomes" id="UP000005359"/>
    </source>
</evidence>
<comment type="caution">
    <text evidence="1">The sequence shown here is derived from an EMBL/GenBank/DDBJ whole genome shotgun (WGS) entry which is preliminary data.</text>
</comment>
<sequence length="55" mass="6131">MSDEKSSGGEFINVAETKMYGTKAVIKADIAPYNSKVGINRLINRCCRRYCNGEQ</sequence>
<gene>
    <name evidence="1" type="ORF">DORFOR_01740</name>
</gene>
<dbReference type="RefSeq" id="WP_005333092.1">
    <property type="nucleotide sequence ID" value="NZ_CAXSXX010000001.1"/>
</dbReference>
<reference evidence="1 2" key="1">
    <citation type="submission" date="2007-10" db="EMBL/GenBank/DDBJ databases">
        <title>Draft genome sequence of Dorea formicigenerans(ATCC 27755).</title>
        <authorList>
            <person name="Sudarsanam P."/>
            <person name="Ley R."/>
            <person name="Guruge J."/>
            <person name="Turnbaugh P.J."/>
            <person name="Mahowald M."/>
            <person name="Liep D."/>
            <person name="Gordon J."/>
        </authorList>
    </citation>
    <scope>NUCLEOTIDE SEQUENCE [LARGE SCALE GENOMIC DNA]</scope>
    <source>
        <strain evidence="1 2">ATCC 27755</strain>
    </source>
</reference>
<evidence type="ECO:0000313" key="1">
    <source>
        <dbReference type="EMBL" id="EDR47248.1"/>
    </source>
</evidence>
<reference evidence="1 2" key="2">
    <citation type="submission" date="2007-10" db="EMBL/GenBank/DDBJ databases">
        <authorList>
            <person name="Fulton L."/>
            <person name="Clifton S."/>
            <person name="Fulton B."/>
            <person name="Xu J."/>
            <person name="Minx P."/>
            <person name="Pepin K.H."/>
            <person name="Johnson M."/>
            <person name="Thiruvilangam P."/>
            <person name="Bhonagiri V."/>
            <person name="Nash W.E."/>
            <person name="Wang C."/>
            <person name="Mardis E.R."/>
            <person name="Wilson R.K."/>
        </authorList>
    </citation>
    <scope>NUCLEOTIDE SEQUENCE [LARGE SCALE GENOMIC DNA]</scope>
    <source>
        <strain evidence="1 2">ATCC 27755</strain>
    </source>
</reference>
<protein>
    <submittedName>
        <fullName evidence="1">Uncharacterized protein</fullName>
    </submittedName>
</protein>